<dbReference type="PROSITE" id="PS00108">
    <property type="entry name" value="PROTEIN_KINASE_ST"/>
    <property type="match status" value="1"/>
</dbReference>
<evidence type="ECO:0000313" key="9">
    <source>
        <dbReference type="Proteomes" id="UP000593892"/>
    </source>
</evidence>
<evidence type="ECO:0000259" key="7">
    <source>
        <dbReference type="PROSITE" id="PS50011"/>
    </source>
</evidence>
<sequence length="831" mass="91727">MKSEQWAVVKEILYEALERPCEARREYVLQACGPQTELAEEVFSLLNAQDENAGFLTVHPPAEIVPVPDLEPGDRIGPYRIVEEIGRGGMGSVYLAVRDDGAYEQQVAIKLVKRGMDTDFVLQRFRYERQLLAFLSHPYIARLLEGGSTSEGRPYFVMEFVPGRPIMHYCSEARVDLQGRLRIFRQVCEAVDHAHRNLIVHRDLKPANILITEDGIPRLLDFGIATLLLPDAPEMAAARTGETRMLTPDYCSPEQFRGEPVTTAADVYSLGTVLYELLTGHKAHKFQSKVHSELERVICLEDPVKPSDILTDEVVHATIQPKALRGDLDRIVLKAMHKEPARRYSSVEQLSEDLRRYLEGRPVLAQPDSLSYRWCKFAARNKASVAAGALAVLSLIGGIVATSWQAHIARVQRDRAERRFEDVRRLATSFLVENDTLATLPGGTGIRGKLIQRSLEYLDGLAKEAAGDLGLQRELAMAYEKMGDVQGRADGPNVGDTAAALSSYRKALAIRESMQAADPGNVDNQRHLAVSLSRMSGVLKIAGEYQAGLELDRRSLGIRERLLAGDPANRGLQREVAASYTTLGGSLFQVGQWAGVLPARRNALKLYSALTQQKDAASEDWHGLALANLRMGSILRHSKEPVESERHYLDALKAARVGLKLWPSNLGLRQMEASAASGLGSLQLEQGHLNAALRNYQTAQGIYEDLERADPDDVRLRSLTATEHYHIGRALLKQHQASQAMEEFRQSLSLRESVAARNPLNAGAKGEVAESLAGLGDTHAAAGNRSEAMIWYGRALTVLDDLNRQKRANSASLTELARVTAEMAKLTANGR</sequence>
<protein>
    <submittedName>
        <fullName evidence="8">Protein kinase</fullName>
    </submittedName>
</protein>
<feature type="domain" description="Protein kinase" evidence="7">
    <location>
        <begin position="79"/>
        <end position="358"/>
    </location>
</feature>
<dbReference type="InterPro" id="IPR008271">
    <property type="entry name" value="Ser/Thr_kinase_AS"/>
</dbReference>
<dbReference type="RefSeq" id="WP_194447986.1">
    <property type="nucleotide sequence ID" value="NZ_CP063849.1"/>
</dbReference>
<dbReference type="InterPro" id="IPR017441">
    <property type="entry name" value="Protein_kinase_ATP_BS"/>
</dbReference>
<evidence type="ECO:0000313" key="8">
    <source>
        <dbReference type="EMBL" id="QOY86317.1"/>
    </source>
</evidence>
<accession>A0A7S7SHU9</accession>
<name>A0A7S7SHU9_PALFE</name>
<dbReference type="SMART" id="SM00028">
    <property type="entry name" value="TPR"/>
    <property type="match status" value="5"/>
</dbReference>
<feature type="repeat" description="TPR" evidence="5">
    <location>
        <begin position="721"/>
        <end position="754"/>
    </location>
</feature>
<evidence type="ECO:0000256" key="3">
    <source>
        <dbReference type="ARBA" id="ARBA00022777"/>
    </source>
</evidence>
<dbReference type="SUPFAM" id="SSF56112">
    <property type="entry name" value="Protein kinase-like (PK-like)"/>
    <property type="match status" value="1"/>
</dbReference>
<dbReference type="PANTHER" id="PTHR43289:SF34">
    <property type="entry name" value="SERINE_THREONINE-PROTEIN KINASE YBDM-RELATED"/>
    <property type="match status" value="1"/>
</dbReference>
<dbReference type="AlphaFoldDB" id="A0A7S7SHU9"/>
<gene>
    <name evidence="8" type="ORF">IRI77_26385</name>
</gene>
<organism evidence="8 9">
    <name type="scientific">Paludibaculum fermentans</name>
    <dbReference type="NCBI Taxonomy" id="1473598"/>
    <lineage>
        <taxon>Bacteria</taxon>
        <taxon>Pseudomonadati</taxon>
        <taxon>Acidobacteriota</taxon>
        <taxon>Terriglobia</taxon>
        <taxon>Bryobacterales</taxon>
        <taxon>Bryobacteraceae</taxon>
        <taxon>Paludibaculum</taxon>
    </lineage>
</organism>
<dbReference type="Gene3D" id="1.25.40.10">
    <property type="entry name" value="Tetratricopeptide repeat domain"/>
    <property type="match status" value="2"/>
</dbReference>
<dbReference type="InterPro" id="IPR019734">
    <property type="entry name" value="TPR_rpt"/>
</dbReference>
<dbReference type="Pfam" id="PF00069">
    <property type="entry name" value="Pkinase"/>
    <property type="match status" value="1"/>
</dbReference>
<keyword evidence="2 6" id="KW-0547">Nucleotide-binding</keyword>
<dbReference type="KEGG" id="pfer:IRI77_26385"/>
<keyword evidence="1" id="KW-0808">Transferase</keyword>
<dbReference type="GO" id="GO:0004674">
    <property type="term" value="F:protein serine/threonine kinase activity"/>
    <property type="evidence" value="ECO:0007669"/>
    <property type="project" value="TreeGrafter"/>
</dbReference>
<keyword evidence="3 8" id="KW-0418">Kinase</keyword>
<evidence type="ECO:0000256" key="1">
    <source>
        <dbReference type="ARBA" id="ARBA00022679"/>
    </source>
</evidence>
<evidence type="ECO:0000256" key="6">
    <source>
        <dbReference type="PROSITE-ProRule" id="PRU10141"/>
    </source>
</evidence>
<dbReference type="SUPFAM" id="SSF48452">
    <property type="entry name" value="TPR-like"/>
    <property type="match status" value="1"/>
</dbReference>
<dbReference type="PANTHER" id="PTHR43289">
    <property type="entry name" value="MITOGEN-ACTIVATED PROTEIN KINASE KINASE KINASE 20-RELATED"/>
    <property type="match status" value="1"/>
</dbReference>
<dbReference type="PROSITE" id="PS50011">
    <property type="entry name" value="PROTEIN_KINASE_DOM"/>
    <property type="match status" value="1"/>
</dbReference>
<evidence type="ECO:0000256" key="5">
    <source>
        <dbReference type="PROSITE-ProRule" id="PRU00339"/>
    </source>
</evidence>
<evidence type="ECO:0000256" key="4">
    <source>
        <dbReference type="ARBA" id="ARBA00022840"/>
    </source>
</evidence>
<reference evidence="8 9" key="1">
    <citation type="submission" date="2020-10" db="EMBL/GenBank/DDBJ databases">
        <title>Complete genome sequence of Paludibaculum fermentans P105T, a facultatively anaerobic acidobacterium capable of dissimilatory Fe(III) reduction.</title>
        <authorList>
            <person name="Dedysh S.N."/>
            <person name="Beletsky A.V."/>
            <person name="Kulichevskaya I.S."/>
            <person name="Mardanov A.V."/>
            <person name="Ravin N.V."/>
        </authorList>
    </citation>
    <scope>NUCLEOTIDE SEQUENCE [LARGE SCALE GENOMIC DNA]</scope>
    <source>
        <strain evidence="8 9">P105</strain>
    </source>
</reference>
<proteinExistence type="predicted"/>
<keyword evidence="9" id="KW-1185">Reference proteome</keyword>
<dbReference type="Gene3D" id="1.10.510.10">
    <property type="entry name" value="Transferase(Phosphotransferase) domain 1"/>
    <property type="match status" value="1"/>
</dbReference>
<dbReference type="Proteomes" id="UP000593892">
    <property type="component" value="Chromosome"/>
</dbReference>
<dbReference type="EMBL" id="CP063849">
    <property type="protein sequence ID" value="QOY86317.1"/>
    <property type="molecule type" value="Genomic_DNA"/>
</dbReference>
<dbReference type="InterPro" id="IPR011009">
    <property type="entry name" value="Kinase-like_dom_sf"/>
</dbReference>
<dbReference type="InterPro" id="IPR000719">
    <property type="entry name" value="Prot_kinase_dom"/>
</dbReference>
<evidence type="ECO:0000256" key="2">
    <source>
        <dbReference type="ARBA" id="ARBA00022741"/>
    </source>
</evidence>
<dbReference type="InterPro" id="IPR011990">
    <property type="entry name" value="TPR-like_helical_dom_sf"/>
</dbReference>
<feature type="binding site" evidence="6">
    <location>
        <position position="110"/>
    </location>
    <ligand>
        <name>ATP</name>
        <dbReference type="ChEBI" id="CHEBI:30616"/>
    </ligand>
</feature>
<dbReference type="CDD" id="cd14014">
    <property type="entry name" value="STKc_PknB_like"/>
    <property type="match status" value="1"/>
</dbReference>
<keyword evidence="5" id="KW-0802">TPR repeat</keyword>
<dbReference type="PROSITE" id="PS50005">
    <property type="entry name" value="TPR"/>
    <property type="match status" value="1"/>
</dbReference>
<dbReference type="Gene3D" id="3.30.200.20">
    <property type="entry name" value="Phosphorylase Kinase, domain 1"/>
    <property type="match status" value="1"/>
</dbReference>
<dbReference type="SMART" id="SM00220">
    <property type="entry name" value="S_TKc"/>
    <property type="match status" value="1"/>
</dbReference>
<dbReference type="GO" id="GO:0005524">
    <property type="term" value="F:ATP binding"/>
    <property type="evidence" value="ECO:0007669"/>
    <property type="project" value="UniProtKB-UniRule"/>
</dbReference>
<dbReference type="PROSITE" id="PS00107">
    <property type="entry name" value="PROTEIN_KINASE_ATP"/>
    <property type="match status" value="1"/>
</dbReference>
<keyword evidence="4 6" id="KW-0067">ATP-binding</keyword>